<evidence type="ECO:0000256" key="1">
    <source>
        <dbReference type="SAM" id="MobiDB-lite"/>
    </source>
</evidence>
<feature type="compositionally biased region" description="Acidic residues" evidence="1">
    <location>
        <begin position="150"/>
        <end position="159"/>
    </location>
</feature>
<dbReference type="EMBL" id="MU157907">
    <property type="protein sequence ID" value="KAF9523978.1"/>
    <property type="molecule type" value="Genomic_DNA"/>
</dbReference>
<name>A0A9P6E7T9_9AGAR</name>
<feature type="compositionally biased region" description="Low complexity" evidence="1">
    <location>
        <begin position="242"/>
        <end position="253"/>
    </location>
</feature>
<feature type="compositionally biased region" description="Low complexity" evidence="1">
    <location>
        <begin position="160"/>
        <end position="204"/>
    </location>
</feature>
<accession>A0A9P6E7T9</accession>
<sequence>MVEGLLAPTKDQRLEYGLIESPTHLDPSAYTTLFTEEKRQFWKETTLARRSDVEHSSQIWSITPILPATISSGHSQRVPLSCIEGDDRASKLFTSIVSSDGHSVAIGPLEYCGTAKIALTSHRKKVVSAVRKSRADILFEALVPPVYDGSDPELTEDDSTFPSQPVSSSSSPIPPSLVSSRSSSPDIDTSSRGSSRQSSPSPSEEQPRKKVKRKHRSHISADQEISSQASSAYASGTEASWSSRRSTRTNTSNKAPPRYSIDKRNYTRRR</sequence>
<evidence type="ECO:0000313" key="2">
    <source>
        <dbReference type="EMBL" id="KAF9523978.1"/>
    </source>
</evidence>
<dbReference type="Proteomes" id="UP000807306">
    <property type="component" value="Unassembled WGS sequence"/>
</dbReference>
<gene>
    <name evidence="2" type="ORF">CPB83DRAFT_910284</name>
</gene>
<feature type="compositionally biased region" description="Basic residues" evidence="1">
    <location>
        <begin position="209"/>
        <end position="218"/>
    </location>
</feature>
<keyword evidence="3" id="KW-1185">Reference proteome</keyword>
<feature type="compositionally biased region" description="Basic and acidic residues" evidence="1">
    <location>
        <begin position="260"/>
        <end position="270"/>
    </location>
</feature>
<feature type="region of interest" description="Disordered" evidence="1">
    <location>
        <begin position="148"/>
        <end position="270"/>
    </location>
</feature>
<dbReference type="AlphaFoldDB" id="A0A9P6E7T9"/>
<feature type="compositionally biased region" description="Polar residues" evidence="1">
    <location>
        <begin position="223"/>
        <end position="241"/>
    </location>
</feature>
<reference evidence="2" key="1">
    <citation type="submission" date="2020-11" db="EMBL/GenBank/DDBJ databases">
        <authorList>
            <consortium name="DOE Joint Genome Institute"/>
            <person name="Ahrendt S."/>
            <person name="Riley R."/>
            <person name="Andreopoulos W."/>
            <person name="Labutti K."/>
            <person name="Pangilinan J."/>
            <person name="Ruiz-Duenas F.J."/>
            <person name="Barrasa J.M."/>
            <person name="Sanchez-Garcia M."/>
            <person name="Camarero S."/>
            <person name="Miyauchi S."/>
            <person name="Serrano A."/>
            <person name="Linde D."/>
            <person name="Babiker R."/>
            <person name="Drula E."/>
            <person name="Ayuso-Fernandez I."/>
            <person name="Pacheco R."/>
            <person name="Padilla G."/>
            <person name="Ferreira P."/>
            <person name="Barriuso J."/>
            <person name="Kellner H."/>
            <person name="Castanera R."/>
            <person name="Alfaro M."/>
            <person name="Ramirez L."/>
            <person name="Pisabarro A.G."/>
            <person name="Kuo A."/>
            <person name="Tritt A."/>
            <person name="Lipzen A."/>
            <person name="He G."/>
            <person name="Yan M."/>
            <person name="Ng V."/>
            <person name="Cullen D."/>
            <person name="Martin F."/>
            <person name="Rosso M.-N."/>
            <person name="Henrissat B."/>
            <person name="Hibbett D."/>
            <person name="Martinez A.T."/>
            <person name="Grigoriev I.V."/>
        </authorList>
    </citation>
    <scope>NUCLEOTIDE SEQUENCE</scope>
    <source>
        <strain evidence="2">CBS 506.95</strain>
    </source>
</reference>
<comment type="caution">
    <text evidence="2">The sequence shown here is derived from an EMBL/GenBank/DDBJ whole genome shotgun (WGS) entry which is preliminary data.</text>
</comment>
<proteinExistence type="predicted"/>
<evidence type="ECO:0000313" key="3">
    <source>
        <dbReference type="Proteomes" id="UP000807306"/>
    </source>
</evidence>
<protein>
    <submittedName>
        <fullName evidence="2">Uncharacterized protein</fullName>
    </submittedName>
</protein>
<organism evidence="2 3">
    <name type="scientific">Crepidotus variabilis</name>
    <dbReference type="NCBI Taxonomy" id="179855"/>
    <lineage>
        <taxon>Eukaryota</taxon>
        <taxon>Fungi</taxon>
        <taxon>Dikarya</taxon>
        <taxon>Basidiomycota</taxon>
        <taxon>Agaricomycotina</taxon>
        <taxon>Agaricomycetes</taxon>
        <taxon>Agaricomycetidae</taxon>
        <taxon>Agaricales</taxon>
        <taxon>Agaricineae</taxon>
        <taxon>Crepidotaceae</taxon>
        <taxon>Crepidotus</taxon>
    </lineage>
</organism>